<dbReference type="InterPro" id="IPR000719">
    <property type="entry name" value="Prot_kinase_dom"/>
</dbReference>
<dbReference type="PROSITE" id="PS00108">
    <property type="entry name" value="PROTEIN_KINASE_ST"/>
    <property type="match status" value="1"/>
</dbReference>
<comment type="similarity">
    <text evidence="7">Belongs to the protein kinase superfamily.</text>
</comment>
<feature type="binding site" evidence="6">
    <location>
        <position position="54"/>
    </location>
    <ligand>
        <name>ATP</name>
        <dbReference type="ChEBI" id="CHEBI:30616"/>
    </ligand>
</feature>
<dbReference type="Pfam" id="PF00069">
    <property type="entry name" value="Pkinase"/>
    <property type="match status" value="1"/>
</dbReference>
<evidence type="ECO:0000259" key="8">
    <source>
        <dbReference type="PROSITE" id="PS50011"/>
    </source>
</evidence>
<dbReference type="SUPFAM" id="SSF56112">
    <property type="entry name" value="Protein kinase-like (PK-like)"/>
    <property type="match status" value="1"/>
</dbReference>
<reference evidence="9" key="1">
    <citation type="submission" date="2022-03" db="EMBL/GenBank/DDBJ databases">
        <authorList>
            <person name="Lindestad O."/>
        </authorList>
    </citation>
    <scope>NUCLEOTIDE SEQUENCE</scope>
</reference>
<dbReference type="PROSITE" id="PS50011">
    <property type="entry name" value="PROTEIN_KINASE_DOM"/>
    <property type="match status" value="1"/>
</dbReference>
<dbReference type="InterPro" id="IPR011009">
    <property type="entry name" value="Kinase-like_dom_sf"/>
</dbReference>
<evidence type="ECO:0000256" key="6">
    <source>
        <dbReference type="PROSITE-ProRule" id="PRU10141"/>
    </source>
</evidence>
<name>A0A8S4RZK6_9NEOP</name>
<evidence type="ECO:0000313" key="9">
    <source>
        <dbReference type="EMBL" id="CAH2241065.1"/>
    </source>
</evidence>
<dbReference type="Gene3D" id="1.10.510.10">
    <property type="entry name" value="Transferase(Phosphotransferase) domain 1"/>
    <property type="match status" value="1"/>
</dbReference>
<gene>
    <name evidence="9" type="primary">jg9235</name>
    <name evidence="9" type="ORF">PAEG_LOCUS17530</name>
</gene>
<dbReference type="AlphaFoldDB" id="A0A8S4RZK6"/>
<evidence type="ECO:0000256" key="3">
    <source>
        <dbReference type="ARBA" id="ARBA00022741"/>
    </source>
</evidence>
<dbReference type="Gene3D" id="3.30.200.20">
    <property type="entry name" value="Phosphorylase Kinase, domain 1"/>
    <property type="match status" value="1"/>
</dbReference>
<dbReference type="SMART" id="SM00220">
    <property type="entry name" value="S_TKc"/>
    <property type="match status" value="1"/>
</dbReference>
<dbReference type="PROSITE" id="PS00107">
    <property type="entry name" value="PROTEIN_KINASE_ATP"/>
    <property type="match status" value="1"/>
</dbReference>
<dbReference type="GO" id="GO:0004674">
    <property type="term" value="F:protein serine/threonine kinase activity"/>
    <property type="evidence" value="ECO:0007669"/>
    <property type="project" value="UniProtKB-KW"/>
</dbReference>
<keyword evidence="4" id="KW-0418">Kinase</keyword>
<dbReference type="GO" id="GO:0043065">
    <property type="term" value="P:positive regulation of apoptotic process"/>
    <property type="evidence" value="ECO:0007669"/>
    <property type="project" value="TreeGrafter"/>
</dbReference>
<sequence length="312" mass="35907">PAIDELPRMKKQCELKPMEEFNSMFTKTGDLIGCGAFGSVVLVRDKEGELYAAKILKTRTQKKRDTAIREYEMMKSLRHPKLVELYSTFTAKESFILVMDYLWGGELFDRIVEEEHIKELDVVPYVKQICEALQYLHGNKIVHLDLKPENIICLSPNSRQVKIIDFGLARVLDETHVRAIYGTRDYVAPEVLNFEQLTLACDMWSLGVVTYMLLSGVMPFSGDSWPERSANITKANYNYHETAFKDISDLAKDFVDHLLILQPENRMKAHNALNHRWIVDGPPKGAKAGHMKRTRQNLKSYLANNRARWQVS</sequence>
<keyword evidence="2" id="KW-0808">Transferase</keyword>
<proteinExistence type="inferred from homology"/>
<dbReference type="GO" id="GO:0005634">
    <property type="term" value="C:nucleus"/>
    <property type="evidence" value="ECO:0007669"/>
    <property type="project" value="TreeGrafter"/>
</dbReference>
<feature type="domain" description="Protein kinase" evidence="8">
    <location>
        <begin position="26"/>
        <end position="278"/>
    </location>
</feature>
<dbReference type="InterPro" id="IPR017441">
    <property type="entry name" value="Protein_kinase_ATP_BS"/>
</dbReference>
<dbReference type="GO" id="GO:0005524">
    <property type="term" value="F:ATP binding"/>
    <property type="evidence" value="ECO:0007669"/>
    <property type="project" value="UniProtKB-UniRule"/>
</dbReference>
<keyword evidence="3 6" id="KW-0547">Nucleotide-binding</keyword>
<comment type="caution">
    <text evidence="9">The sequence shown here is derived from an EMBL/GenBank/DDBJ whole genome shotgun (WGS) entry which is preliminary data.</text>
</comment>
<protein>
    <submittedName>
        <fullName evidence="9">Jg9235 protein</fullName>
    </submittedName>
</protein>
<dbReference type="PANTHER" id="PTHR24342:SF20">
    <property type="entry name" value="MYOSIN LIGHT CHAIN KINASE, SMOOTH MUSCLE"/>
    <property type="match status" value="1"/>
</dbReference>
<dbReference type="InterPro" id="IPR008271">
    <property type="entry name" value="Ser/Thr_kinase_AS"/>
</dbReference>
<evidence type="ECO:0000256" key="5">
    <source>
        <dbReference type="ARBA" id="ARBA00022840"/>
    </source>
</evidence>
<dbReference type="OrthoDB" id="10260894at2759"/>
<dbReference type="Proteomes" id="UP000838756">
    <property type="component" value="Unassembled WGS sequence"/>
</dbReference>
<evidence type="ECO:0000313" key="10">
    <source>
        <dbReference type="Proteomes" id="UP000838756"/>
    </source>
</evidence>
<keyword evidence="5 6" id="KW-0067">ATP-binding</keyword>
<evidence type="ECO:0000256" key="7">
    <source>
        <dbReference type="RuleBase" id="RU000304"/>
    </source>
</evidence>
<dbReference type="EMBL" id="CAKXAJ010025570">
    <property type="protein sequence ID" value="CAH2241065.1"/>
    <property type="molecule type" value="Genomic_DNA"/>
</dbReference>
<evidence type="ECO:0000256" key="4">
    <source>
        <dbReference type="ARBA" id="ARBA00022777"/>
    </source>
</evidence>
<evidence type="ECO:0000256" key="1">
    <source>
        <dbReference type="ARBA" id="ARBA00022527"/>
    </source>
</evidence>
<keyword evidence="10" id="KW-1185">Reference proteome</keyword>
<dbReference type="PANTHER" id="PTHR24342">
    <property type="entry name" value="SERINE/THREONINE-PROTEIN KINASE 17"/>
    <property type="match status" value="1"/>
</dbReference>
<organism evidence="9 10">
    <name type="scientific">Pararge aegeria aegeria</name>
    <dbReference type="NCBI Taxonomy" id="348720"/>
    <lineage>
        <taxon>Eukaryota</taxon>
        <taxon>Metazoa</taxon>
        <taxon>Ecdysozoa</taxon>
        <taxon>Arthropoda</taxon>
        <taxon>Hexapoda</taxon>
        <taxon>Insecta</taxon>
        <taxon>Pterygota</taxon>
        <taxon>Neoptera</taxon>
        <taxon>Endopterygota</taxon>
        <taxon>Lepidoptera</taxon>
        <taxon>Glossata</taxon>
        <taxon>Ditrysia</taxon>
        <taxon>Papilionoidea</taxon>
        <taxon>Nymphalidae</taxon>
        <taxon>Satyrinae</taxon>
        <taxon>Satyrini</taxon>
        <taxon>Parargina</taxon>
        <taxon>Pararge</taxon>
    </lineage>
</organism>
<dbReference type="GO" id="GO:0035556">
    <property type="term" value="P:intracellular signal transduction"/>
    <property type="evidence" value="ECO:0007669"/>
    <property type="project" value="TreeGrafter"/>
</dbReference>
<evidence type="ECO:0000256" key="2">
    <source>
        <dbReference type="ARBA" id="ARBA00022679"/>
    </source>
</evidence>
<accession>A0A8S4RZK6</accession>
<dbReference type="FunFam" id="1.10.510.10:FF:000571">
    <property type="entry name" value="Maternal embryonic leucine zipper kinase"/>
    <property type="match status" value="1"/>
</dbReference>
<feature type="non-terminal residue" evidence="9">
    <location>
        <position position="1"/>
    </location>
</feature>
<keyword evidence="1 7" id="KW-0723">Serine/threonine-protein kinase</keyword>